<dbReference type="Proteomes" id="UP000018439">
    <property type="component" value="Chromosome"/>
</dbReference>
<comment type="similarity">
    <text evidence="2">Belongs to the outer membrane factor (OMF) (TC 1.B.17) family.</text>
</comment>
<keyword evidence="3" id="KW-0813">Transport</keyword>
<evidence type="ECO:0000256" key="6">
    <source>
        <dbReference type="ARBA" id="ARBA00023136"/>
    </source>
</evidence>
<keyword evidence="4" id="KW-1134">Transmembrane beta strand</keyword>
<dbReference type="AlphaFoldDB" id="F3ZUH4"/>
<dbReference type="GO" id="GO:0009279">
    <property type="term" value="C:cell outer membrane"/>
    <property type="evidence" value="ECO:0007669"/>
    <property type="project" value="UniProtKB-SubCell"/>
</dbReference>
<dbReference type="Gene3D" id="1.20.1600.10">
    <property type="entry name" value="Outer membrane efflux proteins (OEP)"/>
    <property type="match status" value="1"/>
</dbReference>
<accession>F3ZUH4</accession>
<dbReference type="Pfam" id="PF02321">
    <property type="entry name" value="OEP"/>
    <property type="match status" value="2"/>
</dbReference>
<gene>
    <name evidence="9" type="ORF">Bcop_2261</name>
</gene>
<feature type="coiled-coil region" evidence="8">
    <location>
        <begin position="332"/>
        <end position="359"/>
    </location>
</feature>
<dbReference type="PANTHER" id="PTHR30026">
    <property type="entry name" value="OUTER MEMBRANE PROTEIN TOLC"/>
    <property type="match status" value="1"/>
</dbReference>
<dbReference type="OrthoDB" id="9811587at2"/>
<evidence type="ECO:0000256" key="5">
    <source>
        <dbReference type="ARBA" id="ARBA00022692"/>
    </source>
</evidence>
<sequence>MILSKQNIIIAAFLFLFTATFAQEPISWNLKECIDYAIENNLTIKQADNAIEENKLTKETNKWARLPNLNGNVSQGWNWGRSASPVDNSYTDIKTSNANFGLSTSVPLFTGLEIPNQYALAKLNLKAAIADLKKAKEDLSINVTSKYIQVLFNQEITKVAENQITLSQEQLDRGTEQYNLGKLSKAELAELKSRLKQDEMQFVEAQNNYKIALLDLTQLLELPSPDFFGIQPLDGDLGFDNLTAPTEIYESALLFKPQIEAAQLRSESAKRSIKLAQSGFMPKLSFSANIGSGYFTIQGQDSEAFRRQLSNNLNKYVGFSLSIPIFNRFATRNQVRAAKLSLNNQLIQLEDQKKTLYKEIQQAWYSATAAEAKFQASKSAQEANNESFTLMKEKYEVGKANNIEFNEAKINLMKAESDLIQAKYEYLFRTKILNFYKGEPIE</sequence>
<dbReference type="GO" id="GO:0015288">
    <property type="term" value="F:porin activity"/>
    <property type="evidence" value="ECO:0007669"/>
    <property type="project" value="TreeGrafter"/>
</dbReference>
<evidence type="ECO:0000256" key="2">
    <source>
        <dbReference type="ARBA" id="ARBA00007613"/>
    </source>
</evidence>
<evidence type="ECO:0000256" key="4">
    <source>
        <dbReference type="ARBA" id="ARBA00022452"/>
    </source>
</evidence>
<proteinExistence type="inferred from homology"/>
<name>F3ZUH4_9BACE</name>
<dbReference type="eggNOG" id="COG1538">
    <property type="taxonomic scope" value="Bacteria"/>
</dbReference>
<dbReference type="SUPFAM" id="SSF56954">
    <property type="entry name" value="Outer membrane efflux proteins (OEP)"/>
    <property type="match status" value="1"/>
</dbReference>
<dbReference type="InterPro" id="IPR051906">
    <property type="entry name" value="TolC-like"/>
</dbReference>
<evidence type="ECO:0000313" key="10">
    <source>
        <dbReference type="Proteomes" id="UP000018439"/>
    </source>
</evidence>
<dbReference type="EMBL" id="CM001167">
    <property type="protein sequence ID" value="EGJ72422.1"/>
    <property type="molecule type" value="Genomic_DNA"/>
</dbReference>
<dbReference type="GO" id="GO:1990281">
    <property type="term" value="C:efflux pump complex"/>
    <property type="evidence" value="ECO:0007669"/>
    <property type="project" value="TreeGrafter"/>
</dbReference>
<keyword evidence="7" id="KW-0998">Cell outer membrane</keyword>
<comment type="subcellular location">
    <subcellularLocation>
        <location evidence="1">Cell outer membrane</location>
    </subcellularLocation>
</comment>
<keyword evidence="5" id="KW-0812">Transmembrane</keyword>
<organism evidence="9 10">
    <name type="scientific">Bacteroides coprosuis DSM 18011</name>
    <dbReference type="NCBI Taxonomy" id="679937"/>
    <lineage>
        <taxon>Bacteria</taxon>
        <taxon>Pseudomonadati</taxon>
        <taxon>Bacteroidota</taxon>
        <taxon>Bacteroidia</taxon>
        <taxon>Bacteroidales</taxon>
        <taxon>Bacteroidaceae</taxon>
        <taxon>Bacteroides</taxon>
    </lineage>
</organism>
<evidence type="ECO:0000256" key="1">
    <source>
        <dbReference type="ARBA" id="ARBA00004442"/>
    </source>
</evidence>
<keyword evidence="10" id="KW-1185">Reference proteome</keyword>
<evidence type="ECO:0000313" key="9">
    <source>
        <dbReference type="EMBL" id="EGJ72422.1"/>
    </source>
</evidence>
<dbReference type="InterPro" id="IPR003423">
    <property type="entry name" value="OMP_efflux"/>
</dbReference>
<keyword evidence="6" id="KW-0472">Membrane</keyword>
<protein>
    <submittedName>
        <fullName evidence="9">Outer membrane efflux protein</fullName>
    </submittedName>
</protein>
<dbReference type="STRING" id="679937.Bcop_2261"/>
<evidence type="ECO:0000256" key="7">
    <source>
        <dbReference type="ARBA" id="ARBA00023237"/>
    </source>
</evidence>
<evidence type="ECO:0000256" key="3">
    <source>
        <dbReference type="ARBA" id="ARBA00022448"/>
    </source>
</evidence>
<keyword evidence="8" id="KW-0175">Coiled coil</keyword>
<dbReference type="HOGENOM" id="CLU_012817_11_0_10"/>
<dbReference type="GO" id="GO:0015562">
    <property type="term" value="F:efflux transmembrane transporter activity"/>
    <property type="evidence" value="ECO:0007669"/>
    <property type="project" value="InterPro"/>
</dbReference>
<evidence type="ECO:0000256" key="8">
    <source>
        <dbReference type="SAM" id="Coils"/>
    </source>
</evidence>
<dbReference type="PANTHER" id="PTHR30026:SF20">
    <property type="entry name" value="OUTER MEMBRANE PROTEIN TOLC"/>
    <property type="match status" value="1"/>
</dbReference>
<reference evidence="9 10" key="1">
    <citation type="journal article" date="2011" name="Stand. Genomic Sci.">
        <title>Non-contiguous finished genome sequence of Bacteroides coprosuis type strain (PC139).</title>
        <authorList>
            <person name="Land M."/>
            <person name="Held B."/>
            <person name="Gronow S."/>
            <person name="Abt B."/>
            <person name="Lucas S."/>
            <person name="Del Rio T.G."/>
            <person name="Nolan M."/>
            <person name="Tice H."/>
            <person name="Cheng J.F."/>
            <person name="Pitluck S."/>
            <person name="Liolios K."/>
            <person name="Pagani I."/>
            <person name="Ivanova N."/>
            <person name="Mavromatis K."/>
            <person name="Mikhailova N."/>
            <person name="Pati A."/>
            <person name="Tapia R."/>
            <person name="Han C."/>
            <person name="Goodwin L."/>
            <person name="Chen A."/>
            <person name="Palaniappan K."/>
            <person name="Hauser L."/>
            <person name="Brambilla E.M."/>
            <person name="Rohde M."/>
            <person name="Goker M."/>
            <person name="Detter J.C."/>
            <person name="Woyke T."/>
            <person name="Bristow J."/>
            <person name="Eisen J.A."/>
            <person name="Markowitz V."/>
            <person name="Hugenholtz P."/>
            <person name="Kyrpides N.C."/>
            <person name="Klenk H.P."/>
            <person name="Lapidus A."/>
        </authorList>
    </citation>
    <scope>NUCLEOTIDE SEQUENCE [LARGE SCALE GENOMIC DNA]</scope>
    <source>
        <strain evidence="9 10">DSM 18011</strain>
    </source>
</reference>